<comment type="caution">
    <text evidence="1">The sequence shown here is derived from an EMBL/GenBank/DDBJ whole genome shotgun (WGS) entry which is preliminary data.</text>
</comment>
<dbReference type="Proteomes" id="UP001623661">
    <property type="component" value="Unassembled WGS sequence"/>
</dbReference>
<gene>
    <name evidence="1" type="ORF">ACJDUH_01670</name>
</gene>
<protein>
    <submittedName>
        <fullName evidence="1">Uncharacterized protein</fullName>
    </submittedName>
</protein>
<dbReference type="EMBL" id="JBJHZY010000001">
    <property type="protein sequence ID" value="MFL0266793.1"/>
    <property type="molecule type" value="Genomic_DNA"/>
</dbReference>
<accession>A0ABW8TNP1</accession>
<evidence type="ECO:0000313" key="1">
    <source>
        <dbReference type="EMBL" id="MFL0266793.1"/>
    </source>
</evidence>
<reference evidence="1 2" key="1">
    <citation type="submission" date="2024-11" db="EMBL/GenBank/DDBJ databases">
        <authorList>
            <person name="Heng Y.C."/>
            <person name="Lim A.C.H."/>
            <person name="Lee J.K.Y."/>
            <person name="Kittelmann S."/>
        </authorList>
    </citation>
    <scope>NUCLEOTIDE SEQUENCE [LARGE SCALE GENOMIC DNA]</scope>
    <source>
        <strain evidence="1 2">WILCCON 0202</strain>
    </source>
</reference>
<keyword evidence="2" id="KW-1185">Reference proteome</keyword>
<evidence type="ECO:0000313" key="2">
    <source>
        <dbReference type="Proteomes" id="UP001623661"/>
    </source>
</evidence>
<sequence>MEKNNSIKNIIKNLQMAIELPKCRKCGCMKESLEAMKKELLKINNRDFLELLNEVYASIDKMEPVKYT</sequence>
<dbReference type="RefSeq" id="WP_406763415.1">
    <property type="nucleotide sequence ID" value="NZ_JBJHZY010000001.1"/>
</dbReference>
<organism evidence="1 2">
    <name type="scientific">Candidatus Clostridium radicumherbarum</name>
    <dbReference type="NCBI Taxonomy" id="3381662"/>
    <lineage>
        <taxon>Bacteria</taxon>
        <taxon>Bacillati</taxon>
        <taxon>Bacillota</taxon>
        <taxon>Clostridia</taxon>
        <taxon>Eubacteriales</taxon>
        <taxon>Clostridiaceae</taxon>
        <taxon>Clostridium</taxon>
    </lineage>
</organism>
<name>A0ABW8TNP1_9CLOT</name>
<proteinExistence type="predicted"/>